<keyword evidence="2" id="KW-0472">Membrane</keyword>
<keyword evidence="4" id="KW-1185">Reference proteome</keyword>
<dbReference type="EMBL" id="PZQS01000009">
    <property type="protein sequence ID" value="PVD24275.1"/>
    <property type="molecule type" value="Genomic_DNA"/>
</dbReference>
<name>A0A2T7NSY2_POMCA</name>
<keyword evidence="2" id="KW-0812">Transmembrane</keyword>
<feature type="transmembrane region" description="Helical" evidence="2">
    <location>
        <begin position="91"/>
        <end position="113"/>
    </location>
</feature>
<evidence type="ECO:0000256" key="2">
    <source>
        <dbReference type="SAM" id="Phobius"/>
    </source>
</evidence>
<evidence type="ECO:0000313" key="3">
    <source>
        <dbReference type="EMBL" id="PVD24275.1"/>
    </source>
</evidence>
<organism evidence="3 4">
    <name type="scientific">Pomacea canaliculata</name>
    <name type="common">Golden apple snail</name>
    <dbReference type="NCBI Taxonomy" id="400727"/>
    <lineage>
        <taxon>Eukaryota</taxon>
        <taxon>Metazoa</taxon>
        <taxon>Spiralia</taxon>
        <taxon>Lophotrochozoa</taxon>
        <taxon>Mollusca</taxon>
        <taxon>Gastropoda</taxon>
        <taxon>Caenogastropoda</taxon>
        <taxon>Architaenioglossa</taxon>
        <taxon>Ampullarioidea</taxon>
        <taxon>Ampullariidae</taxon>
        <taxon>Pomacea</taxon>
    </lineage>
</organism>
<evidence type="ECO:0000313" key="4">
    <source>
        <dbReference type="Proteomes" id="UP000245119"/>
    </source>
</evidence>
<feature type="region of interest" description="Disordered" evidence="1">
    <location>
        <begin position="140"/>
        <end position="160"/>
    </location>
</feature>
<comment type="caution">
    <text evidence="3">The sequence shown here is derived from an EMBL/GenBank/DDBJ whole genome shotgun (WGS) entry which is preliminary data.</text>
</comment>
<dbReference type="Proteomes" id="UP000245119">
    <property type="component" value="Linkage Group LG9"/>
</dbReference>
<protein>
    <submittedName>
        <fullName evidence="3">Uncharacterized protein</fullName>
    </submittedName>
</protein>
<keyword evidence="2" id="KW-1133">Transmembrane helix</keyword>
<dbReference type="AlphaFoldDB" id="A0A2T7NSY2"/>
<reference evidence="3 4" key="1">
    <citation type="submission" date="2018-04" db="EMBL/GenBank/DDBJ databases">
        <title>The genome of golden apple snail Pomacea canaliculata provides insight into stress tolerance and invasive adaptation.</title>
        <authorList>
            <person name="Liu C."/>
            <person name="Liu B."/>
            <person name="Ren Y."/>
            <person name="Zhang Y."/>
            <person name="Wang H."/>
            <person name="Li S."/>
            <person name="Jiang F."/>
            <person name="Yin L."/>
            <person name="Zhang G."/>
            <person name="Qian W."/>
            <person name="Fan W."/>
        </authorList>
    </citation>
    <scope>NUCLEOTIDE SEQUENCE [LARGE SCALE GENOMIC DNA]</scope>
    <source>
        <strain evidence="3">SZHN2017</strain>
        <tissue evidence="3">Muscle</tissue>
    </source>
</reference>
<accession>A0A2T7NSY2</accession>
<proteinExistence type="predicted"/>
<sequence length="190" mass="20883">MSLSRTGVAGMTERQECFVVKNIEDRTLVTLFDSTLHITPRVDFAHSLIQTRRGDMTTWTVFNVSGAVPREPTIIDSDQTLPAHGGHVGRISGSVLGCAVFFGVIVSIGIIVARDYYRKRLMRNDTSTLKNVTFPDDGVDNKTHTTVEDTNDGQPVMPSPTFCARSKASTDKTRTIENLPTDGAVFTKTF</sequence>
<gene>
    <name evidence="3" type="ORF">C0Q70_14746</name>
</gene>
<evidence type="ECO:0000256" key="1">
    <source>
        <dbReference type="SAM" id="MobiDB-lite"/>
    </source>
</evidence>